<evidence type="ECO:0000256" key="4">
    <source>
        <dbReference type="ARBA" id="ARBA00022729"/>
    </source>
</evidence>
<evidence type="ECO:0000256" key="1">
    <source>
        <dbReference type="ARBA" id="ARBA00000971"/>
    </source>
</evidence>
<dbReference type="AlphaFoldDB" id="A0A246WX94"/>
<reference evidence="9 10" key="1">
    <citation type="submission" date="2017-06" db="EMBL/GenBank/DDBJ databases">
        <title>Herbaspirillum phytohormonus sp. nov., isolated from the root nodule of Robinia pseudoacacia in lead-zinc mine.</title>
        <authorList>
            <person name="Fan M."/>
            <person name="Lin Y."/>
        </authorList>
    </citation>
    <scope>NUCLEOTIDE SEQUENCE [LARGE SCALE GENOMIC DNA]</scope>
    <source>
        <strain evidence="9 10">HZ10</strain>
    </source>
</reference>
<dbReference type="Gene3D" id="1.10.8.1040">
    <property type="match status" value="1"/>
</dbReference>
<dbReference type="Proteomes" id="UP000197596">
    <property type="component" value="Unassembled WGS sequence"/>
</dbReference>
<dbReference type="EMBL" id="NJGU01000001">
    <property type="protein sequence ID" value="OWY30976.1"/>
    <property type="molecule type" value="Genomic_DNA"/>
</dbReference>
<dbReference type="NCBIfam" id="TIGR02925">
    <property type="entry name" value="cis_trans_EpsD"/>
    <property type="match status" value="1"/>
</dbReference>
<evidence type="ECO:0000256" key="6">
    <source>
        <dbReference type="ARBA" id="ARBA00023235"/>
    </source>
</evidence>
<dbReference type="PANTHER" id="PTHR47245">
    <property type="entry name" value="PEPTIDYLPROLYL ISOMERASE"/>
    <property type="match status" value="1"/>
</dbReference>
<comment type="caution">
    <text evidence="9">The sequence shown here is derived from an EMBL/GenBank/DDBJ whole genome shotgun (WGS) entry which is preliminary data.</text>
</comment>
<feature type="domain" description="PpiC" evidence="8">
    <location>
        <begin position="117"/>
        <end position="227"/>
    </location>
</feature>
<comment type="similarity">
    <text evidence="2">Belongs to the PpiC/parvulin rotamase family.</text>
</comment>
<dbReference type="SUPFAM" id="SSF109998">
    <property type="entry name" value="Triger factor/SurA peptide-binding domain-like"/>
    <property type="match status" value="1"/>
</dbReference>
<evidence type="ECO:0000313" key="9">
    <source>
        <dbReference type="EMBL" id="OWY30976.1"/>
    </source>
</evidence>
<dbReference type="InterPro" id="IPR027304">
    <property type="entry name" value="Trigger_fact/SurA_dom_sf"/>
</dbReference>
<dbReference type="InterPro" id="IPR014274">
    <property type="entry name" value="PPIase_EpsD"/>
</dbReference>
<evidence type="ECO:0000313" key="10">
    <source>
        <dbReference type="Proteomes" id="UP000197596"/>
    </source>
</evidence>
<feature type="chain" id="PRO_5012941904" description="peptidylprolyl isomerase" evidence="7">
    <location>
        <begin position="23"/>
        <end position="307"/>
    </location>
</feature>
<dbReference type="InterPro" id="IPR050245">
    <property type="entry name" value="PrsA_foldase"/>
</dbReference>
<evidence type="ECO:0000256" key="2">
    <source>
        <dbReference type="ARBA" id="ARBA00007656"/>
    </source>
</evidence>
<name>A0A246WX94_9BURK</name>
<keyword evidence="4 7" id="KW-0732">Signal</keyword>
<comment type="catalytic activity">
    <reaction evidence="1">
        <text>[protein]-peptidylproline (omega=180) = [protein]-peptidylproline (omega=0)</text>
        <dbReference type="Rhea" id="RHEA:16237"/>
        <dbReference type="Rhea" id="RHEA-COMP:10747"/>
        <dbReference type="Rhea" id="RHEA-COMP:10748"/>
        <dbReference type="ChEBI" id="CHEBI:83833"/>
        <dbReference type="ChEBI" id="CHEBI:83834"/>
        <dbReference type="EC" id="5.2.1.8"/>
    </reaction>
</comment>
<dbReference type="InterPro" id="IPR000297">
    <property type="entry name" value="PPIase_PpiC"/>
</dbReference>
<evidence type="ECO:0000256" key="5">
    <source>
        <dbReference type="ARBA" id="ARBA00023110"/>
    </source>
</evidence>
<dbReference type="PANTHER" id="PTHR47245:SF1">
    <property type="entry name" value="FOLDASE PROTEIN PRSA"/>
    <property type="match status" value="1"/>
</dbReference>
<dbReference type="EC" id="5.2.1.8" evidence="3"/>
<feature type="signal peptide" evidence="7">
    <location>
        <begin position="1"/>
        <end position="22"/>
    </location>
</feature>
<protein>
    <recommendedName>
        <fullName evidence="3">peptidylprolyl isomerase</fullName>
        <ecNumber evidence="3">5.2.1.8</ecNumber>
    </recommendedName>
</protein>
<evidence type="ECO:0000256" key="3">
    <source>
        <dbReference type="ARBA" id="ARBA00013194"/>
    </source>
</evidence>
<accession>A0A246WX94</accession>
<sequence>MRFAATGKLKTAVSIVLLGALAACGSKNEASSGQALASVDGKEITIHQLNAELGRSGAREASKQLLDGLVARQLLVNAARKEKLDSNPSVLADIERAKDLVLAQSYVQMKLSKPARPSQQEVDDFYRQHPDWFAQRKQYEFSELVISNANLSKELNELMTSTRPLEEVAGWLNARNIPFTRLQVVKTSMDLPPPMLEGLKGMERGRLFIVKEGDSAILAALADVKSAPVSQSAAAAQIEQYLVAQGQGRITDQELNRLKADAKIDYFDKAKALKDLAAAPAATTAVQGSGAAAPKDDAVARGLSGIK</sequence>
<evidence type="ECO:0000259" key="8">
    <source>
        <dbReference type="Pfam" id="PF13145"/>
    </source>
</evidence>
<keyword evidence="5" id="KW-0697">Rotamase</keyword>
<organism evidence="9 10">
    <name type="scientific">Herbaspirillum robiniae</name>
    <dbReference type="NCBI Taxonomy" id="2014887"/>
    <lineage>
        <taxon>Bacteria</taxon>
        <taxon>Pseudomonadati</taxon>
        <taxon>Pseudomonadota</taxon>
        <taxon>Betaproteobacteria</taxon>
        <taxon>Burkholderiales</taxon>
        <taxon>Oxalobacteraceae</taxon>
        <taxon>Herbaspirillum</taxon>
    </lineage>
</organism>
<keyword evidence="6 9" id="KW-0413">Isomerase</keyword>
<dbReference type="PROSITE" id="PS51257">
    <property type="entry name" value="PROKAR_LIPOPROTEIN"/>
    <property type="match status" value="1"/>
</dbReference>
<proteinExistence type="inferred from homology"/>
<dbReference type="GO" id="GO:0003755">
    <property type="term" value="F:peptidyl-prolyl cis-trans isomerase activity"/>
    <property type="evidence" value="ECO:0007669"/>
    <property type="project" value="UniProtKB-KW"/>
</dbReference>
<dbReference type="Pfam" id="PF13145">
    <property type="entry name" value="Rotamase_2"/>
    <property type="match status" value="1"/>
</dbReference>
<gene>
    <name evidence="9" type="primary">epsD</name>
    <name evidence="9" type="ORF">CEJ42_02620</name>
</gene>
<evidence type="ECO:0000256" key="7">
    <source>
        <dbReference type="SAM" id="SignalP"/>
    </source>
</evidence>